<keyword evidence="2" id="KW-0812">Transmembrane</keyword>
<dbReference type="Proteomes" id="UP000269198">
    <property type="component" value="Unassembled WGS sequence"/>
</dbReference>
<feature type="compositionally biased region" description="Basic and acidic residues" evidence="1">
    <location>
        <begin position="1"/>
        <end position="10"/>
    </location>
</feature>
<feature type="transmembrane region" description="Helical" evidence="2">
    <location>
        <begin position="127"/>
        <end position="150"/>
    </location>
</feature>
<dbReference type="AlphaFoldDB" id="A0A3N0E835"/>
<comment type="caution">
    <text evidence="3">The sequence shown here is derived from an EMBL/GenBank/DDBJ whole genome shotgun (WGS) entry which is preliminary data.</text>
</comment>
<name>A0A3N0E835_9ACTN</name>
<feature type="transmembrane region" description="Helical" evidence="2">
    <location>
        <begin position="76"/>
        <end position="106"/>
    </location>
</feature>
<feature type="region of interest" description="Disordered" evidence="1">
    <location>
        <begin position="1"/>
        <end position="34"/>
    </location>
</feature>
<keyword evidence="2" id="KW-1133">Transmembrane helix</keyword>
<proteinExistence type="predicted"/>
<protein>
    <recommendedName>
        <fullName evidence="5">DUF4190 domain-containing protein</fullName>
    </recommendedName>
</protein>
<dbReference type="RefSeq" id="WP_123201840.1">
    <property type="nucleotide sequence ID" value="NZ_RJMB01000013.1"/>
</dbReference>
<keyword evidence="4" id="KW-1185">Reference proteome</keyword>
<dbReference type="OrthoDB" id="3432252at2"/>
<gene>
    <name evidence="3" type="ORF">EFW17_14065</name>
</gene>
<evidence type="ECO:0000256" key="2">
    <source>
        <dbReference type="SAM" id="Phobius"/>
    </source>
</evidence>
<reference evidence="3 4" key="1">
    <citation type="submission" date="2018-11" db="EMBL/GenBank/DDBJ databases">
        <title>The genome draft of YIM 96095.</title>
        <authorList>
            <person name="Tang S.-K."/>
            <person name="Chunyu W.-X."/>
            <person name="Feng Y.-Z."/>
        </authorList>
    </citation>
    <scope>NUCLEOTIDE SEQUENCE [LARGE SCALE GENOMIC DNA]</scope>
    <source>
        <strain evidence="3 4">YIM 96095</strain>
    </source>
</reference>
<keyword evidence="2" id="KW-0472">Membrane</keyword>
<sequence>MNQHWPDPRDPWSGLVAPQDRQQGSHNVGGYQAPPGYQSGAWPAQWQAPHAYAPPGPGYAHPWPGNTDPGPTTGSVVSALVVALITMMVCSGTNVIGVVLSCIALGKREENPGEAAKLTRYAWVSNWIHLALIAILGTLFVAMLVTASGVEP</sequence>
<evidence type="ECO:0000313" key="4">
    <source>
        <dbReference type="Proteomes" id="UP000269198"/>
    </source>
</evidence>
<evidence type="ECO:0008006" key="5">
    <source>
        <dbReference type="Google" id="ProtNLM"/>
    </source>
</evidence>
<dbReference type="EMBL" id="RJMB01000013">
    <property type="protein sequence ID" value="RNL84007.1"/>
    <property type="molecule type" value="Genomic_DNA"/>
</dbReference>
<evidence type="ECO:0000256" key="1">
    <source>
        <dbReference type="SAM" id="MobiDB-lite"/>
    </source>
</evidence>
<evidence type="ECO:0000313" key="3">
    <source>
        <dbReference type="EMBL" id="RNL84007.1"/>
    </source>
</evidence>
<accession>A0A3N0E835</accession>
<organism evidence="3 4">
    <name type="scientific">Halostreptopolyspora alba</name>
    <dbReference type="NCBI Taxonomy" id="2487137"/>
    <lineage>
        <taxon>Bacteria</taxon>
        <taxon>Bacillati</taxon>
        <taxon>Actinomycetota</taxon>
        <taxon>Actinomycetes</taxon>
        <taxon>Streptosporangiales</taxon>
        <taxon>Nocardiopsidaceae</taxon>
        <taxon>Halostreptopolyspora</taxon>
    </lineage>
</organism>